<dbReference type="NCBIfam" id="TIGR02532">
    <property type="entry name" value="IV_pilin_GFxxxE"/>
    <property type="match status" value="1"/>
</dbReference>
<dbReference type="InterPro" id="IPR045584">
    <property type="entry name" value="Pilin-like"/>
</dbReference>
<organism evidence="2 3">
    <name type="scientific">candidate division WOR-3 bacterium 4484_18</name>
    <dbReference type="NCBI Taxonomy" id="2020626"/>
    <lineage>
        <taxon>Bacteria</taxon>
        <taxon>Bacteria division WOR-3</taxon>
    </lineage>
</organism>
<evidence type="ECO:0008006" key="4">
    <source>
        <dbReference type="Google" id="ProtNLM"/>
    </source>
</evidence>
<dbReference type="InterPro" id="IPR012902">
    <property type="entry name" value="N_methyl_site"/>
</dbReference>
<accession>A0A257LXE9</accession>
<keyword evidence="1" id="KW-1133">Transmembrane helix</keyword>
<keyword evidence="1" id="KW-0472">Membrane</keyword>
<gene>
    <name evidence="2" type="ORF">CGW93_01240</name>
</gene>
<keyword evidence="1" id="KW-0812">Transmembrane</keyword>
<dbReference type="EMBL" id="NMUJ01000007">
    <property type="protein sequence ID" value="OYV03421.1"/>
    <property type="molecule type" value="Genomic_DNA"/>
</dbReference>
<evidence type="ECO:0000313" key="2">
    <source>
        <dbReference type="EMBL" id="OYV03421.1"/>
    </source>
</evidence>
<feature type="transmembrane region" description="Helical" evidence="1">
    <location>
        <begin position="12"/>
        <end position="30"/>
    </location>
</feature>
<comment type="caution">
    <text evidence="2">The sequence shown here is derived from an EMBL/GenBank/DDBJ whole genome shotgun (WGS) entry which is preliminary data.</text>
</comment>
<proteinExistence type="predicted"/>
<dbReference type="Gene3D" id="3.30.700.10">
    <property type="entry name" value="Glycoprotein, Type 4 Pilin"/>
    <property type="match status" value="2"/>
</dbReference>
<dbReference type="Pfam" id="PF07963">
    <property type="entry name" value="N_methyl"/>
    <property type="match status" value="1"/>
</dbReference>
<dbReference type="SUPFAM" id="SSF54523">
    <property type="entry name" value="Pili subunits"/>
    <property type="match status" value="1"/>
</dbReference>
<name>A0A257LXE9_UNCW3</name>
<sequence length="377" mass="41310">MLRKIKNSEGFTLAELLVVIVILGIIAAVATRSVIGALQQGRTQATMKEMESIAHAIVGNPDLIANGERIDFGFVGDVGRLPNSLNELVQDPGDPNWHGPYLDVPFAGDTHGYRYDAWGEEYSYDNNNLTLTSVGGPDTIVYRIASSHSDILNNHILVTVVDRADNPPGAAHDSITISLYRAPDGIFENSLQPTPHGIADFDSVTIGRYYLRAMYGSDTVVKVVTVPPRAMVDVTVRFVNASWVSTAGAGNLVYVDGTARAFPVLGRDNVRFEIRNVSSDTIYYTSMCCTYDETAWYERVRIDGFTVWNYGGGSRAASGQTISLTGNRYIPPSAVDTIQIRNFRDNILGFAFPVDMRGANFTVQFNDGSIVRFTVPF</sequence>
<evidence type="ECO:0000313" key="3">
    <source>
        <dbReference type="Proteomes" id="UP000216312"/>
    </source>
</evidence>
<protein>
    <recommendedName>
        <fullName evidence="4">Type II secretion system protein GspG C-terminal domain-containing protein</fullName>
    </recommendedName>
</protein>
<dbReference type="Proteomes" id="UP000216312">
    <property type="component" value="Unassembled WGS sequence"/>
</dbReference>
<reference evidence="3" key="1">
    <citation type="submission" date="2017-07" db="EMBL/GenBank/DDBJ databases">
        <title>Novel pathways for hydrocarbon cycling and metabolic interdependencies in hydrothermal sediment communities.</title>
        <authorList>
            <person name="Dombrowski N."/>
            <person name="Seitz K."/>
            <person name="Teske A."/>
            <person name="Baker B."/>
        </authorList>
    </citation>
    <scope>NUCLEOTIDE SEQUENCE [LARGE SCALE GENOMIC DNA]</scope>
</reference>
<evidence type="ECO:0000256" key="1">
    <source>
        <dbReference type="SAM" id="Phobius"/>
    </source>
</evidence>
<dbReference type="AlphaFoldDB" id="A0A257LXE9"/>